<keyword evidence="1" id="KW-1133">Transmembrane helix</keyword>
<protein>
    <submittedName>
        <fullName evidence="2">Uncharacterized protein</fullName>
    </submittedName>
</protein>
<dbReference type="STRING" id="1419482.SAMN05444266_10623"/>
<dbReference type="RefSeq" id="WP_073082847.1">
    <property type="nucleotide sequence ID" value="NZ_FRBL01000006.1"/>
</dbReference>
<keyword evidence="3" id="KW-1185">Reference proteome</keyword>
<accession>A0A1M7F774</accession>
<sequence length="97" mass="11453">MNNETTIWTPISIFLIAIALVVYWIIRESKRKKEWRKKKEVYDAYLAKLEEAYKNSLKGTDKSLALDLGRKYYKMIRNGELTIYDEQAIANDLSTMK</sequence>
<dbReference type="EMBL" id="FRBL01000006">
    <property type="protein sequence ID" value="SHL99942.1"/>
    <property type="molecule type" value="Genomic_DNA"/>
</dbReference>
<name>A0A1M7F774_9BACT</name>
<dbReference type="Proteomes" id="UP000184420">
    <property type="component" value="Unassembled WGS sequence"/>
</dbReference>
<keyword evidence="1" id="KW-0812">Transmembrane</keyword>
<dbReference type="OrthoDB" id="680988at2"/>
<feature type="transmembrane region" description="Helical" evidence="1">
    <location>
        <begin position="6"/>
        <end position="26"/>
    </location>
</feature>
<evidence type="ECO:0000256" key="1">
    <source>
        <dbReference type="SAM" id="Phobius"/>
    </source>
</evidence>
<reference evidence="2 3" key="1">
    <citation type="submission" date="2016-11" db="EMBL/GenBank/DDBJ databases">
        <authorList>
            <person name="Jaros S."/>
            <person name="Januszkiewicz K."/>
            <person name="Wedrychowicz H."/>
        </authorList>
    </citation>
    <scope>NUCLEOTIDE SEQUENCE [LARGE SCALE GENOMIC DNA]</scope>
    <source>
        <strain evidence="2 3">DSM 27406</strain>
    </source>
</reference>
<dbReference type="AlphaFoldDB" id="A0A1M7F774"/>
<keyword evidence="1" id="KW-0472">Membrane</keyword>
<evidence type="ECO:0000313" key="3">
    <source>
        <dbReference type="Proteomes" id="UP000184420"/>
    </source>
</evidence>
<evidence type="ECO:0000313" key="2">
    <source>
        <dbReference type="EMBL" id="SHL99942.1"/>
    </source>
</evidence>
<organism evidence="2 3">
    <name type="scientific">Chitinophaga jiangningensis</name>
    <dbReference type="NCBI Taxonomy" id="1419482"/>
    <lineage>
        <taxon>Bacteria</taxon>
        <taxon>Pseudomonadati</taxon>
        <taxon>Bacteroidota</taxon>
        <taxon>Chitinophagia</taxon>
        <taxon>Chitinophagales</taxon>
        <taxon>Chitinophagaceae</taxon>
        <taxon>Chitinophaga</taxon>
    </lineage>
</organism>
<proteinExistence type="predicted"/>
<gene>
    <name evidence="2" type="ORF">SAMN05444266_10623</name>
</gene>